<organism evidence="1 2">
    <name type="scientific">Brachyspira pilosicoli</name>
    <name type="common">Serpulina pilosicoli</name>
    <dbReference type="NCBI Taxonomy" id="52584"/>
    <lineage>
        <taxon>Bacteria</taxon>
        <taxon>Pseudomonadati</taxon>
        <taxon>Spirochaetota</taxon>
        <taxon>Spirochaetia</taxon>
        <taxon>Brachyspirales</taxon>
        <taxon>Brachyspiraceae</taxon>
        <taxon>Brachyspira</taxon>
    </lineage>
</organism>
<proteinExistence type="predicted"/>
<dbReference type="AlphaFoldDB" id="A0AAJ6KCY8"/>
<evidence type="ECO:0000313" key="2">
    <source>
        <dbReference type="Proteomes" id="UP001242021"/>
    </source>
</evidence>
<gene>
    <name evidence="1" type="ORF">NEH99_09665</name>
</gene>
<dbReference type="EMBL" id="CP098754">
    <property type="protein sequence ID" value="WIH94552.1"/>
    <property type="molecule type" value="Genomic_DNA"/>
</dbReference>
<reference evidence="1" key="1">
    <citation type="submission" date="2022-06" db="EMBL/GenBank/DDBJ databases">
        <title>Brachyspira pilosicoli from pigs in Switzerland.</title>
        <authorList>
            <person name="Schmitt S."/>
            <person name="Arnold M."/>
            <person name="Rossano A."/>
            <person name="Perreten V."/>
        </authorList>
    </citation>
    <scope>NUCLEOTIDE SEQUENCE</scope>
    <source>
        <strain evidence="1">MEI4028</strain>
    </source>
</reference>
<dbReference type="Proteomes" id="UP001242021">
    <property type="component" value="Chromosome"/>
</dbReference>
<accession>A0AAJ6KCY8</accession>
<protein>
    <submittedName>
        <fullName evidence="1">Uncharacterized protein</fullName>
    </submittedName>
</protein>
<evidence type="ECO:0000313" key="1">
    <source>
        <dbReference type="EMBL" id="WIH94552.1"/>
    </source>
</evidence>
<name>A0AAJ6KCY8_BRAPL</name>
<dbReference type="RefSeq" id="WP_014935146.1">
    <property type="nucleotide sequence ID" value="NZ_CP098752.1"/>
</dbReference>
<sequence>MSAWLLDIEGNWHEANGDIEIRTIDFITRLQTIKGEQSFNANNGLDFLNIINGSSLLEVEVENIARDFNNYFDINIGNAEEDRKAKVMKIDINMKLKNSSNNETLNYTALIGA</sequence>